<dbReference type="AlphaFoldDB" id="U5KCJ0"/>
<dbReference type="InterPro" id="IPR047952">
    <property type="entry name" value="Transpos_IS4"/>
</dbReference>
<dbReference type="GO" id="GO:0006313">
    <property type="term" value="P:DNA transposition"/>
    <property type="evidence" value="ECO:0007669"/>
    <property type="project" value="InterPro"/>
</dbReference>
<evidence type="ECO:0000256" key="3">
    <source>
        <dbReference type="ARBA" id="ARBA00023125"/>
    </source>
</evidence>
<protein>
    <submittedName>
        <fullName evidence="6">Transposase</fullName>
    </submittedName>
</protein>
<dbReference type="PANTHER" id="PTHR33258:SF1">
    <property type="entry name" value="TRANSPOSASE INSL FOR INSERTION SEQUENCE ELEMENT IS186A-RELATED"/>
    <property type="match status" value="1"/>
</dbReference>
<name>U5KCJ0_9RICK</name>
<dbReference type="Gene3D" id="3.90.350.10">
    <property type="entry name" value="Transposase Inhibitor Protein From Tn5, Chain A, domain 1"/>
    <property type="match status" value="1"/>
</dbReference>
<accession>U5KCJ0</accession>
<evidence type="ECO:0000259" key="5">
    <source>
        <dbReference type="Pfam" id="PF01609"/>
    </source>
</evidence>
<evidence type="ECO:0000313" key="6">
    <source>
        <dbReference type="EMBL" id="AGQ80836.1"/>
    </source>
</evidence>
<proteinExistence type="inferred from homology"/>
<keyword evidence="4" id="KW-0233">DNA recombination</keyword>
<organism evidence="6">
    <name type="scientific">Wolbachia endosymbiont of Apanteles chilonis</name>
    <dbReference type="NCBI Taxonomy" id="1357837"/>
    <lineage>
        <taxon>Bacteria</taxon>
        <taxon>Pseudomonadati</taxon>
        <taxon>Pseudomonadota</taxon>
        <taxon>Alphaproteobacteria</taxon>
        <taxon>Rickettsiales</taxon>
        <taxon>Anaplasmataceae</taxon>
        <taxon>Wolbachieae</taxon>
        <taxon>Wolbachia</taxon>
    </lineage>
</organism>
<dbReference type="GO" id="GO:0003677">
    <property type="term" value="F:DNA binding"/>
    <property type="evidence" value="ECO:0007669"/>
    <property type="project" value="UniProtKB-KW"/>
</dbReference>
<reference evidence="6" key="1">
    <citation type="submission" date="2012-10" db="EMBL/GenBank/DDBJ databases">
        <title>Insertion sequences in Wolbachia infecting the insects in rice ecosystem.</title>
        <authorList>
            <person name="Lu F."/>
            <person name="Jiang M.X."/>
        </authorList>
    </citation>
    <scope>NUCLEOTIDE SEQUENCE</scope>
    <source>
        <strain evidence="6">AchIS1435</strain>
    </source>
</reference>
<dbReference type="InterPro" id="IPR012337">
    <property type="entry name" value="RNaseH-like_sf"/>
</dbReference>
<dbReference type="EMBL" id="JX987262">
    <property type="protein sequence ID" value="AGQ80836.1"/>
    <property type="molecule type" value="Genomic_DNA"/>
</dbReference>
<dbReference type="SUPFAM" id="SSF53098">
    <property type="entry name" value="Ribonuclease H-like"/>
    <property type="match status" value="1"/>
</dbReference>
<evidence type="ECO:0000256" key="2">
    <source>
        <dbReference type="ARBA" id="ARBA00022578"/>
    </source>
</evidence>
<evidence type="ECO:0000256" key="1">
    <source>
        <dbReference type="ARBA" id="ARBA00010075"/>
    </source>
</evidence>
<dbReference type="PANTHER" id="PTHR33258">
    <property type="entry name" value="TRANSPOSASE INSL FOR INSERTION SEQUENCE ELEMENT IS186A-RELATED"/>
    <property type="match status" value="1"/>
</dbReference>
<keyword evidence="3" id="KW-0238">DNA-binding</keyword>
<evidence type="ECO:0000256" key="4">
    <source>
        <dbReference type="ARBA" id="ARBA00023172"/>
    </source>
</evidence>
<dbReference type="Pfam" id="PF01609">
    <property type="entry name" value="DDE_Tnp_1"/>
    <property type="match status" value="1"/>
</dbReference>
<dbReference type="NCBIfam" id="NF033592">
    <property type="entry name" value="transpos_IS4_1"/>
    <property type="match status" value="1"/>
</dbReference>
<sequence length="447" mass="51798">MRELTMDRIACLSKDLNEFFNEKADEISIAVGFIKRKRKLNGSSFIKAMVFGNIGVDDCSIETMCQLLNEDSIEITKQGLDFRFSEEAVEFMKKMYNEALCLFKKSLQIDCKILQQFGSVKLLDSSYTSLPSSMEDMYKGYGSSYRDCENNTKSGIKLQLVFDYLNQALDKLNFMEGIRSDQGYRDYLNGLSANDLLIFDLGYFVPSSFKQIDEAGAYFVSRYKSDTNIYDIETNQKIELLEYLEGQLSSEKEVLLGKEVKIKVRIICQKLTEEQSMARRRKANKLAKSHGYTSSQKNQKLLDWSIFITNVPESKINAEQILTVYRVRWQIELLFKLYKSHINLDKLKGKTNPFRVLCELYAKLCAILVFHGMIGCVKLKKNTELSLTKAFIELKRRVRELFLILNNIVNNLKIFLKKLTIIWSKFSLKDRYRKTRVSTLSSLHSLT</sequence>
<dbReference type="InterPro" id="IPR002559">
    <property type="entry name" value="Transposase_11"/>
</dbReference>
<dbReference type="GO" id="GO:0004803">
    <property type="term" value="F:transposase activity"/>
    <property type="evidence" value="ECO:0007669"/>
    <property type="project" value="InterPro"/>
</dbReference>
<comment type="similarity">
    <text evidence="1">Belongs to the transposase 11 family.</text>
</comment>
<feature type="domain" description="Transposase IS4-like" evidence="5">
    <location>
        <begin position="118"/>
        <end position="367"/>
    </location>
</feature>
<keyword evidence="2" id="KW-0815">Transposition</keyword>